<dbReference type="EMBL" id="CP127295">
    <property type="protein sequence ID" value="WIY05457.1"/>
    <property type="molecule type" value="Genomic_DNA"/>
</dbReference>
<gene>
    <name evidence="1" type="ORF">QRX60_17000</name>
</gene>
<dbReference type="Proteomes" id="UP001239397">
    <property type="component" value="Chromosome"/>
</dbReference>
<name>A0A9Y2JY69_9PSEU</name>
<accession>A0A9Y2JY69</accession>
<dbReference type="InterPro" id="IPR021146">
    <property type="entry name" value="Phage_gp6-like_head-tail"/>
</dbReference>
<reference evidence="1 2" key="1">
    <citation type="submission" date="2023-06" db="EMBL/GenBank/DDBJ databases">
        <authorList>
            <person name="Oyuntsetseg B."/>
            <person name="Kim S.B."/>
        </authorList>
    </citation>
    <scope>NUCLEOTIDE SEQUENCE [LARGE SCALE GENOMIC DNA]</scope>
    <source>
        <strain evidence="1 2">4-36</strain>
    </source>
</reference>
<organism evidence="1 2">
    <name type="scientific">Amycolatopsis mongoliensis</name>
    <dbReference type="NCBI Taxonomy" id="715475"/>
    <lineage>
        <taxon>Bacteria</taxon>
        <taxon>Bacillati</taxon>
        <taxon>Actinomycetota</taxon>
        <taxon>Actinomycetes</taxon>
        <taxon>Pseudonocardiales</taxon>
        <taxon>Pseudonocardiaceae</taxon>
        <taxon>Amycolatopsis</taxon>
    </lineage>
</organism>
<dbReference type="AlphaFoldDB" id="A0A9Y2JY69"/>
<sequence length="116" mass="12917">MTVAWPPQLADLKEDMNVPDDRDDDLLQANLDAAVAFVERVRSDVDYGQFPMPGAKVPTADLMLGTIRLAVRWFTRRRSPEALVDMAELGSARVPSFDADIDRLLRIGRHARAIVG</sequence>
<dbReference type="RefSeq" id="WP_286001745.1">
    <property type="nucleotide sequence ID" value="NZ_CP127295.1"/>
</dbReference>
<dbReference type="Pfam" id="PF05135">
    <property type="entry name" value="Phage_connect_1"/>
    <property type="match status" value="1"/>
</dbReference>
<proteinExistence type="predicted"/>
<evidence type="ECO:0000313" key="1">
    <source>
        <dbReference type="EMBL" id="WIY05457.1"/>
    </source>
</evidence>
<evidence type="ECO:0000313" key="2">
    <source>
        <dbReference type="Proteomes" id="UP001239397"/>
    </source>
</evidence>
<keyword evidence="2" id="KW-1185">Reference proteome</keyword>
<protein>
    <submittedName>
        <fullName evidence="1">Phage head-tail connector protein</fullName>
    </submittedName>
</protein>
<dbReference type="KEGG" id="amog:QRX60_17000"/>